<dbReference type="AlphaFoldDB" id="A0A5C5RMV6"/>
<protein>
    <submittedName>
        <fullName evidence="3">ABC transporter permease</fullName>
    </submittedName>
</protein>
<dbReference type="EMBL" id="VIGV01000003">
    <property type="protein sequence ID" value="TWS24316.1"/>
    <property type="molecule type" value="Genomic_DNA"/>
</dbReference>
<dbReference type="Proteomes" id="UP000319792">
    <property type="component" value="Unassembled WGS sequence"/>
</dbReference>
<evidence type="ECO:0000256" key="1">
    <source>
        <dbReference type="SAM" id="MobiDB-lite"/>
    </source>
</evidence>
<feature type="transmembrane region" description="Helical" evidence="2">
    <location>
        <begin position="146"/>
        <end position="174"/>
    </location>
</feature>
<feature type="transmembrane region" description="Helical" evidence="2">
    <location>
        <begin position="350"/>
        <end position="369"/>
    </location>
</feature>
<sequence>MNGFTRWWRTVGVLVGLELRQRTRATRWRVLLGLFFLVVSAVVLGLMWFITTSSPDNGWQTFTENLYFIVLGFVGFLGLVISPTMTATSINGDRKDATLAVVQATPVSGLQLAIGKLLGAWLASCALLAVASPYLIWGIAVVEYPLAYSVLGVLAVSLIFLSYCGIGLGFSALLSRPIGSAAVTQLAVLFLLVGLPLITVLLVPATESRVTAMRPEYTYIDDDTSVCTLKPESVTVTHTERIWWLTSPNPVVILADAAAQRDYGRDADRGSRPGRYVDYTNSDEHAARRPSPSGLAAIADLVAETRVPPNANQDSTCPRRSSSGLRIDGDVVYGGSETSRDRERYLGHSWYWGLLANLALGGIGLAFAARRLRVPASRLPRGVRIA</sequence>
<dbReference type="PANTHER" id="PTHR43471">
    <property type="entry name" value="ABC TRANSPORTER PERMEASE"/>
    <property type="match status" value="1"/>
</dbReference>
<feature type="transmembrane region" description="Helical" evidence="2">
    <location>
        <begin position="186"/>
        <end position="205"/>
    </location>
</feature>
<feature type="transmembrane region" description="Helical" evidence="2">
    <location>
        <begin position="66"/>
        <end position="85"/>
    </location>
</feature>
<feature type="region of interest" description="Disordered" evidence="1">
    <location>
        <begin position="264"/>
        <end position="290"/>
    </location>
</feature>
<name>A0A5C5RMV6_9ACTN</name>
<keyword evidence="2" id="KW-0472">Membrane</keyword>
<keyword evidence="4" id="KW-1185">Reference proteome</keyword>
<feature type="transmembrane region" description="Helical" evidence="2">
    <location>
        <begin position="30"/>
        <end position="51"/>
    </location>
</feature>
<feature type="transmembrane region" description="Helical" evidence="2">
    <location>
        <begin position="118"/>
        <end position="140"/>
    </location>
</feature>
<keyword evidence="2" id="KW-0812">Transmembrane</keyword>
<evidence type="ECO:0000256" key="2">
    <source>
        <dbReference type="SAM" id="Phobius"/>
    </source>
</evidence>
<comment type="caution">
    <text evidence="3">The sequence shown here is derived from an EMBL/GenBank/DDBJ whole genome shotgun (WGS) entry which is preliminary data.</text>
</comment>
<accession>A0A5C5RMV6</accession>
<organism evidence="3 4">
    <name type="scientific">Tsukamurella sputi</name>
    <dbReference type="NCBI Taxonomy" id="2591848"/>
    <lineage>
        <taxon>Bacteria</taxon>
        <taxon>Bacillati</taxon>
        <taxon>Actinomycetota</taxon>
        <taxon>Actinomycetes</taxon>
        <taxon>Mycobacteriales</taxon>
        <taxon>Tsukamurellaceae</taxon>
        <taxon>Tsukamurella</taxon>
    </lineage>
</organism>
<reference evidence="3 4" key="1">
    <citation type="submission" date="2019-08" db="EMBL/GenBank/DDBJ databases">
        <title>Tsukamurella conjunctivitidis sp. nov., Tsukamurella assacharolytica sp. nov. and Tsukamurella sputae sp. nov. isolated from patients with conjunctivitis, bacteraemia (lymphoma) and respiratory infection (sputum) in Hong Kong.</title>
        <authorList>
            <person name="Fok K.M.N."/>
            <person name="Fong J.Y.H."/>
        </authorList>
    </citation>
    <scope>NUCLEOTIDE SEQUENCE [LARGE SCALE GENOMIC DNA]</scope>
    <source>
        <strain evidence="3 4">HKU70</strain>
    </source>
</reference>
<gene>
    <name evidence="3" type="ORF">FK268_12020</name>
</gene>
<evidence type="ECO:0000313" key="3">
    <source>
        <dbReference type="EMBL" id="TWS24316.1"/>
    </source>
</evidence>
<proteinExistence type="predicted"/>
<keyword evidence="2" id="KW-1133">Transmembrane helix</keyword>
<evidence type="ECO:0000313" key="4">
    <source>
        <dbReference type="Proteomes" id="UP000319792"/>
    </source>
</evidence>